<proteinExistence type="predicted"/>
<evidence type="ECO:0000256" key="2">
    <source>
        <dbReference type="SAM" id="MobiDB-lite"/>
    </source>
</evidence>
<organism evidence="4 5">
    <name type="scientific">Rhodopirellula maiorica SM1</name>
    <dbReference type="NCBI Taxonomy" id="1265738"/>
    <lineage>
        <taxon>Bacteria</taxon>
        <taxon>Pseudomonadati</taxon>
        <taxon>Planctomycetota</taxon>
        <taxon>Planctomycetia</taxon>
        <taxon>Pirellulales</taxon>
        <taxon>Pirellulaceae</taxon>
        <taxon>Novipirellula</taxon>
    </lineage>
</organism>
<feature type="compositionally biased region" description="Basic and acidic residues" evidence="2">
    <location>
        <begin position="1098"/>
        <end position="1123"/>
    </location>
</feature>
<keyword evidence="3" id="KW-1133">Transmembrane helix</keyword>
<feature type="region of interest" description="Disordered" evidence="2">
    <location>
        <begin position="1294"/>
        <end position="1324"/>
    </location>
</feature>
<feature type="compositionally biased region" description="Basic and acidic residues" evidence="2">
    <location>
        <begin position="1211"/>
        <end position="1232"/>
    </location>
</feature>
<accession>M5S5P9</accession>
<keyword evidence="3" id="KW-0472">Membrane</keyword>
<evidence type="ECO:0000256" key="3">
    <source>
        <dbReference type="SAM" id="Phobius"/>
    </source>
</evidence>
<dbReference type="PATRIC" id="fig|1265738.3.peg.1540"/>
<protein>
    <submittedName>
        <fullName evidence="4">Membrane protein</fullName>
    </submittedName>
</protein>
<feature type="coiled-coil region" evidence="1">
    <location>
        <begin position="823"/>
        <end position="894"/>
    </location>
</feature>
<feature type="compositionally biased region" description="Low complexity" evidence="2">
    <location>
        <begin position="1725"/>
        <end position="1768"/>
    </location>
</feature>
<feature type="compositionally biased region" description="Polar residues" evidence="2">
    <location>
        <begin position="1667"/>
        <end position="1676"/>
    </location>
</feature>
<dbReference type="EMBL" id="ANOG01000235">
    <property type="protein sequence ID" value="EMI21524.1"/>
    <property type="molecule type" value="Genomic_DNA"/>
</dbReference>
<keyword evidence="3" id="KW-0812">Transmembrane</keyword>
<dbReference type="Proteomes" id="UP000011991">
    <property type="component" value="Unassembled WGS sequence"/>
</dbReference>
<reference evidence="4 5" key="1">
    <citation type="journal article" date="2013" name="Mar. Genomics">
        <title>Expression of sulfatases in Rhodopirellula baltica and the diversity of sulfatases in the genus Rhodopirellula.</title>
        <authorList>
            <person name="Wegner C.E."/>
            <person name="Richter-Heitmann T."/>
            <person name="Klindworth A."/>
            <person name="Klockow C."/>
            <person name="Richter M."/>
            <person name="Achstetter T."/>
            <person name="Glockner F.O."/>
            <person name="Harder J."/>
        </authorList>
    </citation>
    <scope>NUCLEOTIDE SEQUENCE [LARGE SCALE GENOMIC DNA]</scope>
    <source>
        <strain evidence="4 5">SM1</strain>
    </source>
</reference>
<feature type="compositionally biased region" description="Polar residues" evidence="2">
    <location>
        <begin position="1170"/>
        <end position="1182"/>
    </location>
</feature>
<feature type="compositionally biased region" description="Low complexity" evidence="2">
    <location>
        <begin position="1855"/>
        <end position="1873"/>
    </location>
</feature>
<keyword evidence="1" id="KW-0175">Coiled coil</keyword>
<feature type="region of interest" description="Disordered" evidence="2">
    <location>
        <begin position="1166"/>
        <end position="1188"/>
    </location>
</feature>
<feature type="compositionally biased region" description="Basic and acidic residues" evidence="2">
    <location>
        <begin position="1518"/>
        <end position="1549"/>
    </location>
</feature>
<feature type="compositionally biased region" description="Polar residues" evidence="2">
    <location>
        <begin position="1701"/>
        <end position="1724"/>
    </location>
</feature>
<comment type="caution">
    <text evidence="4">The sequence shown here is derived from an EMBL/GenBank/DDBJ whole genome shotgun (WGS) entry which is preliminary data.</text>
</comment>
<evidence type="ECO:0000313" key="5">
    <source>
        <dbReference type="Proteomes" id="UP000011991"/>
    </source>
</evidence>
<feature type="transmembrane region" description="Helical" evidence="3">
    <location>
        <begin position="67"/>
        <end position="86"/>
    </location>
</feature>
<feature type="compositionally biased region" description="Polar residues" evidence="2">
    <location>
        <begin position="1419"/>
        <end position="1437"/>
    </location>
</feature>
<evidence type="ECO:0000313" key="4">
    <source>
        <dbReference type="EMBL" id="EMI21524.1"/>
    </source>
</evidence>
<keyword evidence="5" id="KW-1185">Reference proteome</keyword>
<gene>
    <name evidence="4" type="ORF">RMSM_01551</name>
</gene>
<sequence>MSAADSSLLDHLKLDPATASALQSFARRRRWLIGLRCAAIAVLAFFGTLIVVALADHLWLLPDSLRMTLSLAAYATTVGVLWFFGLRHLRHQDPQELARQLESTAPRVRDDLLSAVELADPRFANGSVELQNRLQNSVGRRLQKVDISGLLPIAMIRKWLIAGSVVLAICVLLALIPSLQFGRRMARAMLPMASIQRASDIKITIVEPTPATRNVAEGDAVAVVVEVVWPHSTSESPANVNDRQRDTEEVIIQWMVQGETFESTMLSRAPLLNPNSVDSSTTSDAMGPPEAAVSVFAANLSIKTTPVQYRVLAGDAVTLWHTLTPLPRPRVVSFEKRYEFPKYSQLAELTETSDHGDLTALAGTTAHLTIQFDQPVRDATLRYGTRGVALPLQPRENDPTSFTVSLPIKTAGNYQVDAIGIDSELNNPFSPQYTIVPIPDTPPVVRWSEGTRTNMLASPLDVLSLSASIEDDVPVDDIFLEFQVNASIPDQFSIAVDSPQTKSAPAWDWDLMHRNNSPAQSTTLASSDIIHMRVVAVDRKGQRGESRLIEVLIVDEGFTQSRQDHLTRLSDVVSETVDWTSDAYSLIDQYREWLPDKDASGLDQSKLQDLQNDASLLSDAAEPLIQRIMTVLPLCDDPVEAAGLEQIGLAVIDLESKIELIVTPHGEESAILEGDKSFDRDVVKRLDNRLASTRNEVSRVEEFARSFLAHHMDVGVLTDAAALLRSVQPIADPNASVPIELYERYVNVAIARMKTIDALIATHSDLIPESHHRHLRKWNEFSSSWQFRHRSTIDDPPGHANLRSLMQRYASELSSQVTSNVIDQQLEGRLKNLLSELNAQRRKPHDILRQANKDGEQVESLSKKLDEIDDANEAAELNRQLKQSESAYDAAMADLTARIELEESLHRARPIVDLSYASDINLFARAVKNVSADGYRDYREEAISEVYETVSKAFSVISAAHQVSTLQTELTALQLAENRLDQYAEARLEHPLWIERFMYEMEKTVHSLRSAGVPSTVTDAIDQSRYGGAIHQAAERIRPRRWEEESLVSASAFLRTATSKLDAAVQPLTPLVDEARQVILRYVPTLAEQARLAATKAAEAEQRTQQREDASSETAKQLDKQQETAEQAATETLQRLADHANNADMTDASQRELAQDADAAAAQIADSLKRAQQQMDAATSTPAAKPRDALLQDAADSLKDLKEALEQTAEHFERADAGEDVSQSREELRQAESELQQTADLQQQFDQAEAMANAANQSPEELMRQLEQELRRNELMQDELSDIAANAAETAAASLDQAAQAEREINKSLERSDPKIQEQKQRMRQELNEVAEKIDTVRDAMLYQAERAANLGQQQDLKKEITERRAQLQEAAQAVRDSSNGEALMSEVNQVADQAKAAMQSASEAMQQLKQQADAAASESITQSEKQRQSLEQNANHLQRESRNRRSQNAENERKRWDNFERAADSRITQAQREAKSAERQKSDIEKRLKQKPDETWRQQELERAEERIQLAKTAEAAARESKQFAKDKKNAAEKTRKEAQSEKTESLDKANPGAQLAAEMAAKAKSELAQIEKALDEIAKQSGTPESLRAAKQAAEHAIANQSAITKQTETAAAFLDRAARHEERLGKDSVAEKLSEAANSVKENAVASSEAAQQSLAQARDDQTKSVQANQQVAEATEKIQAEADQLSELLAQAMPDDSSAQTSPPSNASPPQSLPESATSENQSPAPQSPAAQSPAAPAPAANTPTARARQLAQTLDDLDQALADSSGQNAGEGLGTPAGESQPEQGQAGDQGKSEESAQAASPSKPGQQQGQTAGQASPTLAAAMQQQAQRMAKQRQSQVNAAQQGNPAESSSQSMAQSSTSTISTSSSEGIADSESIDAKQENRKGSQWGQLRERRTDDANETESNLGALEYQQQIEAYFQAVARRAAEQP</sequence>
<feature type="region of interest" description="Disordered" evidence="2">
    <location>
        <begin position="1365"/>
        <end position="1564"/>
    </location>
</feature>
<feature type="compositionally biased region" description="Low complexity" evidence="2">
    <location>
        <begin position="1647"/>
        <end position="1660"/>
    </location>
</feature>
<feature type="compositionally biased region" description="Basic and acidic residues" evidence="2">
    <location>
        <begin position="1473"/>
        <end position="1510"/>
    </location>
</feature>
<feature type="compositionally biased region" description="Basic and acidic residues" evidence="2">
    <location>
        <begin position="1301"/>
        <end position="1324"/>
    </location>
</feature>
<dbReference type="RefSeq" id="WP_008693520.1">
    <property type="nucleotide sequence ID" value="NZ_ANOG01000235.1"/>
</dbReference>
<feature type="region of interest" description="Disordered" evidence="2">
    <location>
        <begin position="1097"/>
        <end position="1129"/>
    </location>
</feature>
<feature type="region of interest" description="Disordered" evidence="2">
    <location>
        <begin position="1638"/>
        <end position="1913"/>
    </location>
</feature>
<name>M5S5P9_9BACT</name>
<feature type="region of interest" description="Disordered" evidence="2">
    <location>
        <begin position="1211"/>
        <end position="1237"/>
    </location>
</feature>
<feature type="transmembrane region" description="Helical" evidence="3">
    <location>
        <begin position="33"/>
        <end position="55"/>
    </location>
</feature>
<feature type="compositionally biased region" description="Polar residues" evidence="2">
    <location>
        <begin position="1801"/>
        <end position="1810"/>
    </location>
</feature>
<feature type="compositionally biased region" description="Polar residues" evidence="2">
    <location>
        <begin position="1376"/>
        <end position="1392"/>
    </location>
</feature>
<dbReference type="OrthoDB" id="219309at2"/>
<evidence type="ECO:0000256" key="1">
    <source>
        <dbReference type="SAM" id="Coils"/>
    </source>
</evidence>
<feature type="compositionally biased region" description="Polar residues" evidence="2">
    <location>
        <begin position="1844"/>
        <end position="1854"/>
    </location>
</feature>
<feature type="compositionally biased region" description="Low complexity" evidence="2">
    <location>
        <begin position="1811"/>
        <end position="1843"/>
    </location>
</feature>
<feature type="transmembrane region" description="Helical" evidence="3">
    <location>
        <begin position="159"/>
        <end position="179"/>
    </location>
</feature>
<feature type="compositionally biased region" description="Low complexity" evidence="2">
    <location>
        <begin position="1555"/>
        <end position="1564"/>
    </location>
</feature>
<feature type="compositionally biased region" description="Low complexity" evidence="2">
    <location>
        <begin position="1394"/>
        <end position="1408"/>
    </location>
</feature>
<feature type="compositionally biased region" description="Basic and acidic residues" evidence="2">
    <location>
        <begin position="1451"/>
        <end position="1465"/>
    </location>
</feature>